<evidence type="ECO:0000256" key="1">
    <source>
        <dbReference type="SAM" id="MobiDB-lite"/>
    </source>
</evidence>
<dbReference type="Gene3D" id="2.70.98.50">
    <property type="entry name" value="putative glycoside hydrolase family protein from bacillus halodurans"/>
    <property type="match status" value="1"/>
</dbReference>
<feature type="domain" description="Glycosyl hydrolase family 95 N-terminal" evidence="2">
    <location>
        <begin position="107"/>
        <end position="362"/>
    </location>
</feature>
<reference evidence="5 6" key="1">
    <citation type="submission" date="2019-04" db="EMBL/GenBank/DDBJ databases">
        <title>Streptomyces oryziradicis sp. nov., a novel actinomycete isolated from rhizosphere soil of rice (Oryza sativa L.).</title>
        <authorList>
            <person name="Li C."/>
        </authorList>
    </citation>
    <scope>NUCLEOTIDE SEQUENCE [LARGE SCALE GENOMIC DNA]</scope>
    <source>
        <strain evidence="5 6">NEAU-C40</strain>
    </source>
</reference>
<dbReference type="GO" id="GO:0005975">
    <property type="term" value="P:carbohydrate metabolic process"/>
    <property type="evidence" value="ECO:0007669"/>
    <property type="project" value="InterPro"/>
</dbReference>
<dbReference type="SUPFAM" id="SSF48208">
    <property type="entry name" value="Six-hairpin glycosidases"/>
    <property type="match status" value="1"/>
</dbReference>
<evidence type="ECO:0000259" key="3">
    <source>
        <dbReference type="Pfam" id="PF21307"/>
    </source>
</evidence>
<feature type="compositionally biased region" description="Gly residues" evidence="1">
    <location>
        <begin position="21"/>
        <end position="34"/>
    </location>
</feature>
<dbReference type="Pfam" id="PF22124">
    <property type="entry name" value="Glyco_hydro_95_cat"/>
    <property type="match status" value="1"/>
</dbReference>
<dbReference type="PIRSF" id="PIRSF007663">
    <property type="entry name" value="UCP007663"/>
    <property type="match status" value="1"/>
</dbReference>
<dbReference type="OrthoDB" id="9802600at2"/>
<dbReference type="Pfam" id="PF14498">
    <property type="entry name" value="Glyco_hyd_65N_2"/>
    <property type="match status" value="1"/>
</dbReference>
<name>A0A4U0SP74_9ACTN</name>
<feature type="region of interest" description="Disordered" evidence="1">
    <location>
        <begin position="1"/>
        <end position="106"/>
    </location>
</feature>
<gene>
    <name evidence="5" type="ORF">FCI23_13855</name>
</gene>
<dbReference type="PANTHER" id="PTHR31084">
    <property type="entry name" value="ALPHA-L-FUCOSIDASE 2"/>
    <property type="match status" value="1"/>
</dbReference>
<feature type="domain" description="Alpha fucosidase A-like C-terminal" evidence="3">
    <location>
        <begin position="785"/>
        <end position="848"/>
    </location>
</feature>
<dbReference type="GO" id="GO:0004560">
    <property type="term" value="F:alpha-L-fucosidase activity"/>
    <property type="evidence" value="ECO:0007669"/>
    <property type="project" value="InterPro"/>
</dbReference>
<keyword evidence="5" id="KW-0378">Hydrolase</keyword>
<evidence type="ECO:0000313" key="5">
    <source>
        <dbReference type="EMBL" id="TKA11038.1"/>
    </source>
</evidence>
<dbReference type="InterPro" id="IPR049053">
    <property type="entry name" value="AFCA-like_C"/>
</dbReference>
<proteinExistence type="predicted"/>
<protein>
    <submittedName>
        <fullName evidence="5">Glycoside hydrolase family 95 protein</fullName>
    </submittedName>
</protein>
<evidence type="ECO:0000259" key="4">
    <source>
        <dbReference type="Pfam" id="PF22124"/>
    </source>
</evidence>
<dbReference type="EMBL" id="SUMC01000010">
    <property type="protein sequence ID" value="TKA11038.1"/>
    <property type="molecule type" value="Genomic_DNA"/>
</dbReference>
<evidence type="ECO:0000259" key="2">
    <source>
        <dbReference type="Pfam" id="PF14498"/>
    </source>
</evidence>
<dbReference type="PANTHER" id="PTHR31084:SF0">
    <property type="entry name" value="ALPHA-L-FUCOSIDASE 2"/>
    <property type="match status" value="1"/>
</dbReference>
<organism evidence="5 6">
    <name type="scientific">Actinacidiphila oryziradicis</name>
    <dbReference type="NCBI Taxonomy" id="2571141"/>
    <lineage>
        <taxon>Bacteria</taxon>
        <taxon>Bacillati</taxon>
        <taxon>Actinomycetota</taxon>
        <taxon>Actinomycetes</taxon>
        <taxon>Kitasatosporales</taxon>
        <taxon>Streptomycetaceae</taxon>
        <taxon>Actinacidiphila</taxon>
    </lineage>
</organism>
<dbReference type="InterPro" id="IPR016518">
    <property type="entry name" value="Alpha-L-fucosidase"/>
</dbReference>
<dbReference type="Gene3D" id="2.60.40.1180">
    <property type="entry name" value="Golgi alpha-mannosidase II"/>
    <property type="match status" value="1"/>
</dbReference>
<keyword evidence="6" id="KW-1185">Reference proteome</keyword>
<dbReference type="Proteomes" id="UP000305778">
    <property type="component" value="Unassembled WGS sequence"/>
</dbReference>
<feature type="domain" description="Glycosyl hydrolase family 95 catalytic" evidence="4">
    <location>
        <begin position="391"/>
        <end position="783"/>
    </location>
</feature>
<dbReference type="InterPro" id="IPR013780">
    <property type="entry name" value="Glyco_hydro_b"/>
</dbReference>
<dbReference type="InterPro" id="IPR027414">
    <property type="entry name" value="GH95_N_dom"/>
</dbReference>
<dbReference type="InterPro" id="IPR054363">
    <property type="entry name" value="GH95_cat"/>
</dbReference>
<evidence type="ECO:0000313" key="6">
    <source>
        <dbReference type="Proteomes" id="UP000305778"/>
    </source>
</evidence>
<comment type="caution">
    <text evidence="5">The sequence shown here is derived from an EMBL/GenBank/DDBJ whole genome shotgun (WGS) entry which is preliminary data.</text>
</comment>
<accession>A0A4U0SP74</accession>
<feature type="compositionally biased region" description="Polar residues" evidence="1">
    <location>
        <begin position="76"/>
        <end position="105"/>
    </location>
</feature>
<dbReference type="Pfam" id="PF21307">
    <property type="entry name" value="Glyco_hydro_95_C"/>
    <property type="match status" value="1"/>
</dbReference>
<dbReference type="AlphaFoldDB" id="A0A4U0SP74"/>
<dbReference type="InterPro" id="IPR008928">
    <property type="entry name" value="6-hairpin_glycosidase_sf"/>
</dbReference>
<sequence length="877" mass="93569">MEVVPPGRETHGHRPFHGARGAQGTGDRGAGIAGPGRVRTVIGNIDDRPGRHSGSPIRRGGPHRRRDPGQRRILARQSNHPISATGATMSSRANGPSQNPSQNAHRLSFGEPAAHWLEALPLGNGRIGAMLHGGVGRERVQLNDGTAWSGSPASEFADGQVTADTAREAIAEARRLVAAGDFAGATRQVQRLQERWSQAYLPLGELTVDLSHPEGEVTGYVRHLDLRTAEHVVRYAVGPVTVERRTVVSHPDRSLVMTIDVDGPQGVDVIVALGSPLMTLDSGAAERTAWLTLRLPSDVAPPHEPDVAAPVYDDERESLRGAIVVGWSHDGADDPSGARGGVLRAAGVRHAEIVLTTATTFTAIGQPPHGDASDALAAARRDLAAATRRGAGELRQRQHADHSALYDRVELEFSGADPRLRLIAFLFHYGRYLLISASRSGGLPATLQGLWNASMRPPWSANYTVNINTQMNYWPADVTDLPECLPPLFDLVEALSVSGAATATRLYGAGGWCAHHNTDAWAYTSPVGRGDADPAWAFWPMAGAWLCRHLADHVAYGADPSFARERAWPVLRGAARFVLDWLTELPDGTLGFVPSSSPENRFRTPDGPMAIAVSSAVDSELARDLLTSITELAAVAGQEADPVVAAAHAALGRLPGAVTDEDGTVREWRDPHDLVEPQHRHLSPLYRVFPGTGVGPEEAGAAARTLDVRGDDSTGWSLAWKLALRARLRHAERLPALIDLALRPVGPDAEGQHGGLYPNRLSAHPPFQIDGNLGFTAGLAECLVQSHTGAVELLPALPSDWPAGRVRGLVARPGVVVEVAWDDDHRLVEAQLRARSHRPGSVRVSAGGEVVDVDLSRGAWTVTRAEGGGLSARPAEA</sequence>